<dbReference type="Gene3D" id="3.30.950.10">
    <property type="entry name" value="Methyltransferase, Cobalt-precorrin-4 Transmethylase, Domain 2"/>
    <property type="match status" value="1"/>
</dbReference>
<dbReference type="InterPro" id="IPR018063">
    <property type="entry name" value="SAM_MeTrfase_RsmI_CS"/>
</dbReference>
<evidence type="ECO:0000259" key="7">
    <source>
        <dbReference type="Pfam" id="PF00590"/>
    </source>
</evidence>
<dbReference type="InterPro" id="IPR008189">
    <property type="entry name" value="rRNA_ssu_MeTfrase_I"/>
</dbReference>
<dbReference type="InterPro" id="IPR014776">
    <property type="entry name" value="4pyrrole_Mease_sub2"/>
</dbReference>
<evidence type="ECO:0000256" key="6">
    <source>
        <dbReference type="HAMAP-Rule" id="MF_01877"/>
    </source>
</evidence>
<evidence type="ECO:0000256" key="3">
    <source>
        <dbReference type="ARBA" id="ARBA00022603"/>
    </source>
</evidence>
<keyword evidence="4 6" id="KW-0808">Transferase</keyword>
<dbReference type="RefSeq" id="WP_140031365.1">
    <property type="nucleotide sequence ID" value="NZ_CP137845.1"/>
</dbReference>
<evidence type="ECO:0000313" key="8">
    <source>
        <dbReference type="EMBL" id="WPB53782.1"/>
    </source>
</evidence>
<evidence type="ECO:0000313" key="9">
    <source>
        <dbReference type="Proteomes" id="UP001303601"/>
    </source>
</evidence>
<dbReference type="InterPro" id="IPR000878">
    <property type="entry name" value="4pyrrol_Mease"/>
</dbReference>
<dbReference type="Gene3D" id="3.40.1010.10">
    <property type="entry name" value="Cobalt-precorrin-4 Transmethylase, Domain 1"/>
    <property type="match status" value="1"/>
</dbReference>
<evidence type="ECO:0000256" key="5">
    <source>
        <dbReference type="ARBA" id="ARBA00022691"/>
    </source>
</evidence>
<keyword evidence="3 6" id="KW-0489">Methyltransferase</keyword>
<dbReference type="PANTHER" id="PTHR46111">
    <property type="entry name" value="RIBOSOMAL RNA SMALL SUBUNIT METHYLTRANSFERASE I"/>
    <property type="match status" value="1"/>
</dbReference>
<dbReference type="InterPro" id="IPR014777">
    <property type="entry name" value="4pyrrole_Mease_sub1"/>
</dbReference>
<comment type="similarity">
    <text evidence="6">Belongs to the methyltransferase superfamily. RsmI family.</text>
</comment>
<dbReference type="SUPFAM" id="SSF53790">
    <property type="entry name" value="Tetrapyrrole methylase"/>
    <property type="match status" value="1"/>
</dbReference>
<dbReference type="GeneID" id="94493685"/>
<dbReference type="PIRSF" id="PIRSF005917">
    <property type="entry name" value="MTase_YraL"/>
    <property type="match status" value="1"/>
</dbReference>
<dbReference type="Pfam" id="PF00590">
    <property type="entry name" value="TP_methylase"/>
    <property type="match status" value="1"/>
</dbReference>
<evidence type="ECO:0000256" key="2">
    <source>
        <dbReference type="ARBA" id="ARBA00022552"/>
    </source>
</evidence>
<dbReference type="GO" id="GO:0008168">
    <property type="term" value="F:methyltransferase activity"/>
    <property type="evidence" value="ECO:0007669"/>
    <property type="project" value="UniProtKB-KW"/>
</dbReference>
<comment type="function">
    <text evidence="6">Catalyzes the 2'-O-methylation of the ribose of cytidine 1402 (C1402) in 16S rRNA.</text>
</comment>
<dbReference type="HAMAP" id="MF_01877">
    <property type="entry name" value="16SrRNA_methyltr_I"/>
    <property type="match status" value="1"/>
</dbReference>
<feature type="domain" description="Tetrapyrrole methylase" evidence="7">
    <location>
        <begin position="4"/>
        <end position="197"/>
    </location>
</feature>
<dbReference type="EMBL" id="CP137845">
    <property type="protein sequence ID" value="WPB53782.1"/>
    <property type="molecule type" value="Genomic_DNA"/>
</dbReference>
<gene>
    <name evidence="6 8" type="primary">rsmI</name>
    <name evidence="8" type="ORF">R9B83_02200</name>
</gene>
<protein>
    <recommendedName>
        <fullName evidence="6">Ribosomal RNA small subunit methyltransferase I</fullName>
        <ecNumber evidence="6">2.1.1.198</ecNumber>
    </recommendedName>
    <alternativeName>
        <fullName evidence="6">16S rRNA 2'-O-ribose C1402 methyltransferase</fullName>
    </alternativeName>
    <alternativeName>
        <fullName evidence="6">rRNA (cytidine-2'-O-)-methyltransferase RsmI</fullName>
    </alternativeName>
</protein>
<dbReference type="PANTHER" id="PTHR46111:SF1">
    <property type="entry name" value="RIBOSOMAL RNA SMALL SUBUNIT METHYLTRANSFERASE I"/>
    <property type="match status" value="1"/>
</dbReference>
<keyword evidence="9" id="KW-1185">Reference proteome</keyword>
<dbReference type="EC" id="2.1.1.198" evidence="6"/>
<reference evidence="8" key="1">
    <citation type="submission" date="2023-11" db="EMBL/GenBank/DDBJ databases">
        <title>Completed genome sequence of Mycoplasma equirhinis type strain M432/72.</title>
        <authorList>
            <person name="Spergser J."/>
        </authorList>
    </citation>
    <scope>NUCLEOTIDE SEQUENCE [LARGE SCALE GENOMIC DNA]</scope>
    <source>
        <strain evidence="8">M432/72</strain>
    </source>
</reference>
<organism evidence="8 9">
    <name type="scientific">Metamycoplasma equirhinis</name>
    <dbReference type="NCBI Taxonomy" id="92402"/>
    <lineage>
        <taxon>Bacteria</taxon>
        <taxon>Bacillati</taxon>
        <taxon>Mycoplasmatota</taxon>
        <taxon>Mycoplasmoidales</taxon>
        <taxon>Metamycoplasmataceae</taxon>
        <taxon>Metamycoplasma</taxon>
    </lineage>
</organism>
<dbReference type="PROSITE" id="PS01296">
    <property type="entry name" value="RSMI"/>
    <property type="match status" value="1"/>
</dbReference>
<keyword evidence="1 6" id="KW-0963">Cytoplasm</keyword>
<accession>A0ABZ0P9S9</accession>
<name>A0ABZ0P9S9_9BACT</name>
<dbReference type="Proteomes" id="UP001303601">
    <property type="component" value="Chromosome"/>
</dbReference>
<comment type="catalytic activity">
    <reaction evidence="6">
        <text>cytidine(1402) in 16S rRNA + S-adenosyl-L-methionine = 2'-O-methylcytidine(1402) in 16S rRNA + S-adenosyl-L-homocysteine + H(+)</text>
        <dbReference type="Rhea" id="RHEA:42924"/>
        <dbReference type="Rhea" id="RHEA-COMP:10285"/>
        <dbReference type="Rhea" id="RHEA-COMP:10286"/>
        <dbReference type="ChEBI" id="CHEBI:15378"/>
        <dbReference type="ChEBI" id="CHEBI:57856"/>
        <dbReference type="ChEBI" id="CHEBI:59789"/>
        <dbReference type="ChEBI" id="CHEBI:74495"/>
        <dbReference type="ChEBI" id="CHEBI:82748"/>
        <dbReference type="EC" id="2.1.1.198"/>
    </reaction>
</comment>
<evidence type="ECO:0000256" key="1">
    <source>
        <dbReference type="ARBA" id="ARBA00022490"/>
    </source>
</evidence>
<keyword evidence="5 6" id="KW-0949">S-adenosyl-L-methionine</keyword>
<dbReference type="NCBIfam" id="TIGR00096">
    <property type="entry name" value="16S rRNA (cytidine(1402)-2'-O)-methyltransferase"/>
    <property type="match status" value="1"/>
</dbReference>
<sequence length="235" mass="26670">MNYKISIVGTPIGNLEDITLRALKTLKESEYILCEDTRVSKKLLSHYKISNYTLISYNNFNERTITPKIINLILNGKKVSLISDAGMPCISDPGFEIIKIAKQNNIFVDVIGGPSAFTHAIIKANFSNSFTFLGFLKDKSLSRQNDLKKLIPGVYICYVSPHKLIATINDFKIQFGDTVNLFLIKEMTKIYEESYEGSPVEILQKLPNNPRGEYSLVFEIKKPTHVKINKYPKLK</sequence>
<keyword evidence="2 6" id="KW-0698">rRNA processing</keyword>
<evidence type="ECO:0000256" key="4">
    <source>
        <dbReference type="ARBA" id="ARBA00022679"/>
    </source>
</evidence>
<comment type="subcellular location">
    <subcellularLocation>
        <location evidence="6">Cytoplasm</location>
    </subcellularLocation>
</comment>
<dbReference type="CDD" id="cd11648">
    <property type="entry name" value="RsmI"/>
    <property type="match status" value="1"/>
</dbReference>
<dbReference type="InterPro" id="IPR035996">
    <property type="entry name" value="4pyrrol_Methylase_sf"/>
</dbReference>
<dbReference type="GO" id="GO:0032259">
    <property type="term" value="P:methylation"/>
    <property type="evidence" value="ECO:0007669"/>
    <property type="project" value="UniProtKB-KW"/>
</dbReference>
<proteinExistence type="inferred from homology"/>